<keyword evidence="3" id="KW-0472">Membrane</keyword>
<protein>
    <recommendedName>
        <fullName evidence="4">OmpR/PhoB-type domain-containing protein</fullName>
    </recommendedName>
</protein>
<keyword evidence="1 2" id="KW-0238">DNA-binding</keyword>
<dbReference type="Gene3D" id="1.10.10.10">
    <property type="entry name" value="Winged helix-like DNA-binding domain superfamily/Winged helix DNA-binding domain"/>
    <property type="match status" value="1"/>
</dbReference>
<sequence>MNVEFDSGKNKLTYREKELLLNNNEFKLAILLLERQGEMVDKSTILGTVWKNKVVTEGSIKRSISLLRKAFYDLEANVEITAFRGVGYSINTKLNVFIDNTLISLDSEEPEIEKKEPIYQEITSKISSKAKPILTFFISLNFAVGGYFLYQDFAYSGLSQISPYMKDSFISSDYHLQVLESRTGNNINLITLRDQTAPKSLLNLINQLNTNMTLFYQVDGKKVYFAYALEETSQNSYANNYIISVHSQNEKIKNILEKF</sequence>
<proteinExistence type="predicted"/>
<dbReference type="GO" id="GO:0000160">
    <property type="term" value="P:phosphorelay signal transduction system"/>
    <property type="evidence" value="ECO:0007669"/>
    <property type="project" value="InterPro"/>
</dbReference>
<evidence type="ECO:0000256" key="3">
    <source>
        <dbReference type="SAM" id="Phobius"/>
    </source>
</evidence>
<dbReference type="SMART" id="SM00862">
    <property type="entry name" value="Trans_reg_C"/>
    <property type="match status" value="1"/>
</dbReference>
<dbReference type="GO" id="GO:0003677">
    <property type="term" value="F:DNA binding"/>
    <property type="evidence" value="ECO:0007669"/>
    <property type="project" value="UniProtKB-UniRule"/>
</dbReference>
<gene>
    <name evidence="5" type="ORF">BCV30_08310</name>
</gene>
<dbReference type="InterPro" id="IPR016032">
    <property type="entry name" value="Sig_transdc_resp-reg_C-effctor"/>
</dbReference>
<dbReference type="Proteomes" id="UP000235778">
    <property type="component" value="Unassembled WGS sequence"/>
</dbReference>
<evidence type="ECO:0000313" key="6">
    <source>
        <dbReference type="Proteomes" id="UP000235778"/>
    </source>
</evidence>
<dbReference type="SUPFAM" id="SSF46894">
    <property type="entry name" value="C-terminal effector domain of the bipartite response regulators"/>
    <property type="match status" value="1"/>
</dbReference>
<dbReference type="GO" id="GO:0006355">
    <property type="term" value="P:regulation of DNA-templated transcription"/>
    <property type="evidence" value="ECO:0007669"/>
    <property type="project" value="InterPro"/>
</dbReference>
<comment type="caution">
    <text evidence="5">The sequence shown here is derived from an EMBL/GenBank/DDBJ whole genome shotgun (WGS) entry which is preliminary data.</text>
</comment>
<evidence type="ECO:0000256" key="2">
    <source>
        <dbReference type="PROSITE-ProRule" id="PRU01091"/>
    </source>
</evidence>
<feature type="transmembrane region" description="Helical" evidence="3">
    <location>
        <begin position="133"/>
        <end position="150"/>
    </location>
</feature>
<feature type="domain" description="OmpR/PhoB-type" evidence="4">
    <location>
        <begin position="1"/>
        <end position="92"/>
    </location>
</feature>
<dbReference type="Pfam" id="PF00486">
    <property type="entry name" value="Trans_reg_C"/>
    <property type="match status" value="1"/>
</dbReference>
<evidence type="ECO:0000313" key="5">
    <source>
        <dbReference type="EMBL" id="PME63557.1"/>
    </source>
</evidence>
<evidence type="ECO:0000256" key="1">
    <source>
        <dbReference type="ARBA" id="ARBA00023125"/>
    </source>
</evidence>
<dbReference type="PROSITE" id="PS51755">
    <property type="entry name" value="OMPR_PHOB"/>
    <property type="match status" value="1"/>
</dbReference>
<keyword evidence="3" id="KW-0812">Transmembrane</keyword>
<organism evidence="5 6">
    <name type="scientific">Vibrio lentus</name>
    <dbReference type="NCBI Taxonomy" id="136468"/>
    <lineage>
        <taxon>Bacteria</taxon>
        <taxon>Pseudomonadati</taxon>
        <taxon>Pseudomonadota</taxon>
        <taxon>Gammaproteobacteria</taxon>
        <taxon>Vibrionales</taxon>
        <taxon>Vibrionaceae</taxon>
        <taxon>Vibrio</taxon>
    </lineage>
</organism>
<dbReference type="InterPro" id="IPR036388">
    <property type="entry name" value="WH-like_DNA-bd_sf"/>
</dbReference>
<feature type="DNA-binding region" description="OmpR/PhoB-type" evidence="2">
    <location>
        <begin position="1"/>
        <end position="92"/>
    </location>
</feature>
<name>A0A2N7BU33_9VIBR</name>
<dbReference type="CDD" id="cd00383">
    <property type="entry name" value="trans_reg_C"/>
    <property type="match status" value="1"/>
</dbReference>
<evidence type="ECO:0000259" key="4">
    <source>
        <dbReference type="PROSITE" id="PS51755"/>
    </source>
</evidence>
<keyword evidence="3" id="KW-1133">Transmembrane helix</keyword>
<reference evidence="6" key="1">
    <citation type="submission" date="2016-07" db="EMBL/GenBank/DDBJ databases">
        <title>Nontailed viruses are major unrecognized killers of bacteria in the ocean.</title>
        <authorList>
            <person name="Kauffman K."/>
            <person name="Hussain F."/>
            <person name="Yang J."/>
            <person name="Arevalo P."/>
            <person name="Brown J."/>
            <person name="Cutler M."/>
            <person name="Kelly L."/>
            <person name="Polz M.F."/>
        </authorList>
    </citation>
    <scope>NUCLEOTIDE SEQUENCE [LARGE SCALE GENOMIC DNA]</scope>
    <source>
        <strain evidence="6">10N.286.55.C1</strain>
    </source>
</reference>
<dbReference type="InterPro" id="IPR001867">
    <property type="entry name" value="OmpR/PhoB-type_DNA-bd"/>
</dbReference>
<accession>A0A2N7BU33</accession>
<dbReference type="AlphaFoldDB" id="A0A2N7BU33"/>
<dbReference type="EMBL" id="MCSI01000119">
    <property type="protein sequence ID" value="PME63557.1"/>
    <property type="molecule type" value="Genomic_DNA"/>
</dbReference>
<dbReference type="RefSeq" id="WP_102268249.1">
    <property type="nucleotide sequence ID" value="NZ_MCSH01000141.1"/>
</dbReference>